<organism evidence="1">
    <name type="scientific">Sphingomonas psychrotolerans</name>
    <dbReference type="NCBI Taxonomy" id="1327635"/>
    <lineage>
        <taxon>Bacteria</taxon>
        <taxon>Pseudomonadati</taxon>
        <taxon>Pseudomonadota</taxon>
        <taxon>Alphaproteobacteria</taxon>
        <taxon>Sphingomonadales</taxon>
        <taxon>Sphingomonadaceae</taxon>
        <taxon>Sphingomonas</taxon>
    </lineage>
</organism>
<sequence length="66" mass="7699">MSHKRIMVQEEKLQRARALVREALQLCDEMKLALPAGYLHHGLELLEDVAQPLRIHEIPEDFRPSQ</sequence>
<protein>
    <submittedName>
        <fullName evidence="1">Uncharacterized protein</fullName>
    </submittedName>
</protein>
<proteinExistence type="predicted"/>
<evidence type="ECO:0000313" key="1">
    <source>
        <dbReference type="EMBL" id="MDT8760524.1"/>
    </source>
</evidence>
<comment type="caution">
    <text evidence="1">The sequence shown here is derived from an EMBL/GenBank/DDBJ whole genome shotgun (WGS) entry which is preliminary data.</text>
</comment>
<dbReference type="EMBL" id="JALMLT010000005">
    <property type="protein sequence ID" value="MDT8760524.1"/>
    <property type="molecule type" value="Genomic_DNA"/>
</dbReference>
<name>A0ABU3N9G7_9SPHN</name>
<gene>
    <name evidence="1" type="ORF">MZO42_17625</name>
</gene>
<reference evidence="1" key="1">
    <citation type="submission" date="2022-04" db="EMBL/GenBank/DDBJ databases">
        <title>Tomato heritable bacteria conferring resistance against bacterial wilt.</title>
        <authorList>
            <person name="Yin J."/>
        </authorList>
    </citation>
    <scope>NUCLEOTIDE SEQUENCE</scope>
    <source>
        <strain evidence="1">Cra20</strain>
    </source>
</reference>
<accession>A0ABU3N9G7</accession>